<comment type="caution">
    <text evidence="1">The sequence shown here is derived from an EMBL/GenBank/DDBJ whole genome shotgun (WGS) entry which is preliminary data.</text>
</comment>
<keyword evidence="2" id="KW-1185">Reference proteome</keyword>
<organism evidence="1 2">
    <name type="scientific">Puccinia striiformis f. sp. tritici</name>
    <dbReference type="NCBI Taxonomy" id="168172"/>
    <lineage>
        <taxon>Eukaryota</taxon>
        <taxon>Fungi</taxon>
        <taxon>Dikarya</taxon>
        <taxon>Basidiomycota</taxon>
        <taxon>Pucciniomycotina</taxon>
        <taxon>Pucciniomycetes</taxon>
        <taxon>Pucciniales</taxon>
        <taxon>Pucciniaceae</taxon>
        <taxon>Puccinia</taxon>
    </lineage>
</organism>
<accession>A0ACC0DVB3</accession>
<gene>
    <name evidence="1" type="ORF">MJO28_015378</name>
</gene>
<name>A0ACC0DVB3_9BASI</name>
<dbReference type="Proteomes" id="UP001060170">
    <property type="component" value="Chromosome 16"/>
</dbReference>
<evidence type="ECO:0000313" key="2">
    <source>
        <dbReference type="Proteomes" id="UP001060170"/>
    </source>
</evidence>
<sequence>MPACELFYQDIPRFFWFTKDKRWCCQQRKSDAIGRIFYVSVIKGEHHFLSFVDLRTVDDHVHATYRAAAEALGLLISDLGSFHIKECLKKHNEDFAVVGLDQPNQRLCATFALELTLEQVSVEQSQINYSNNYYTLTPTQSSIVDHITHLDLNNVDYNPFINRPGGCGKTYVFNTLIHYFNSQQIPVATVASLMSDTVQGEENHNRLFSEWLLRLGNGLFQHKVIKRVHLAFGEGVVDSQKLVVAGNCISFIYENLRIHALNLNPTDLGDYFTARIILTPLNINVKSINDRCLAQLPGTGFNSRSVDTMENDDPDAVPGEVLHTLRIPNFLDHTIQIKKNMPIILLCLLNLANDLSNGTRLLVTNTNSCAFKC</sequence>
<reference evidence="1 2" key="3">
    <citation type="journal article" date="2022" name="Microbiol. Spectr.">
        <title>Folding features and dynamics of 3D genome architecture in plant fungal pathogens.</title>
        <authorList>
            <person name="Xia C."/>
        </authorList>
    </citation>
    <scope>NUCLEOTIDE SEQUENCE [LARGE SCALE GENOMIC DNA]</scope>
    <source>
        <strain evidence="1 2">93-210</strain>
    </source>
</reference>
<reference evidence="2" key="1">
    <citation type="journal article" date="2018" name="BMC Genomics">
        <title>Genomic insights into host adaptation between the wheat stripe rust pathogen (Puccinia striiformis f. sp. tritici) and the barley stripe rust pathogen (Puccinia striiformis f. sp. hordei).</title>
        <authorList>
            <person name="Xia C."/>
            <person name="Wang M."/>
            <person name="Yin C."/>
            <person name="Cornejo O.E."/>
            <person name="Hulbert S.H."/>
            <person name="Chen X."/>
        </authorList>
    </citation>
    <scope>NUCLEOTIDE SEQUENCE [LARGE SCALE GENOMIC DNA]</scope>
    <source>
        <strain evidence="2">93-210</strain>
    </source>
</reference>
<dbReference type="EMBL" id="CM045880">
    <property type="protein sequence ID" value="KAI7938458.1"/>
    <property type="molecule type" value="Genomic_DNA"/>
</dbReference>
<reference evidence="2" key="2">
    <citation type="journal article" date="2018" name="Mol. Plant Microbe Interact.">
        <title>Genome sequence resources for the wheat stripe rust pathogen (Puccinia striiformis f. sp. tritici) and the barley stripe rust pathogen (Puccinia striiformis f. sp. hordei).</title>
        <authorList>
            <person name="Xia C."/>
            <person name="Wang M."/>
            <person name="Yin C."/>
            <person name="Cornejo O.E."/>
            <person name="Hulbert S.H."/>
            <person name="Chen X."/>
        </authorList>
    </citation>
    <scope>NUCLEOTIDE SEQUENCE [LARGE SCALE GENOMIC DNA]</scope>
    <source>
        <strain evidence="2">93-210</strain>
    </source>
</reference>
<protein>
    <submittedName>
        <fullName evidence="1">Uncharacterized protein</fullName>
    </submittedName>
</protein>
<evidence type="ECO:0000313" key="1">
    <source>
        <dbReference type="EMBL" id="KAI7938458.1"/>
    </source>
</evidence>
<proteinExistence type="predicted"/>